<gene>
    <name evidence="6" type="ORF">UFOPK2310_00150</name>
</gene>
<organism evidence="6">
    <name type="scientific">freshwater metagenome</name>
    <dbReference type="NCBI Taxonomy" id="449393"/>
    <lineage>
        <taxon>unclassified sequences</taxon>
        <taxon>metagenomes</taxon>
        <taxon>ecological metagenomes</taxon>
    </lineage>
</organism>
<protein>
    <submittedName>
        <fullName evidence="6">Unannotated protein</fullName>
    </submittedName>
</protein>
<dbReference type="FunFam" id="3.30.420.10:FF:000003">
    <property type="entry name" value="Oligoribonuclease"/>
    <property type="match status" value="1"/>
</dbReference>
<evidence type="ECO:0000256" key="2">
    <source>
        <dbReference type="ARBA" id="ARBA00022722"/>
    </source>
</evidence>
<evidence type="ECO:0000256" key="1">
    <source>
        <dbReference type="ARBA" id="ARBA00009921"/>
    </source>
</evidence>
<accession>A0A6J6LP31</accession>
<evidence type="ECO:0000256" key="3">
    <source>
        <dbReference type="ARBA" id="ARBA00022801"/>
    </source>
</evidence>
<reference evidence="6" key="1">
    <citation type="submission" date="2020-05" db="EMBL/GenBank/DDBJ databases">
        <authorList>
            <person name="Chiriac C."/>
            <person name="Salcher M."/>
            <person name="Ghai R."/>
            <person name="Kavagutti S V."/>
        </authorList>
    </citation>
    <scope>NUCLEOTIDE SEQUENCE</scope>
</reference>
<keyword evidence="4" id="KW-0269">Exonuclease</keyword>
<dbReference type="GO" id="GO:0000175">
    <property type="term" value="F:3'-5'-RNA exonuclease activity"/>
    <property type="evidence" value="ECO:0007669"/>
    <property type="project" value="InterPro"/>
</dbReference>
<proteinExistence type="inferred from homology"/>
<dbReference type="PANTHER" id="PTHR11046:SF0">
    <property type="entry name" value="OLIGORIBONUCLEASE, MITOCHONDRIAL"/>
    <property type="match status" value="1"/>
</dbReference>
<dbReference type="CDD" id="cd06135">
    <property type="entry name" value="Orn"/>
    <property type="match status" value="1"/>
</dbReference>
<dbReference type="NCBIfam" id="NF003765">
    <property type="entry name" value="PRK05359.1"/>
    <property type="match status" value="1"/>
</dbReference>
<feature type="domain" description="Exonuclease" evidence="5">
    <location>
        <begin position="5"/>
        <end position="179"/>
    </location>
</feature>
<dbReference type="InterPro" id="IPR013520">
    <property type="entry name" value="Ribonucl_H"/>
</dbReference>
<dbReference type="EMBL" id="CAEZWW010000008">
    <property type="protein sequence ID" value="CAB4662539.1"/>
    <property type="molecule type" value="Genomic_DNA"/>
</dbReference>
<keyword evidence="2" id="KW-0540">Nuclease</keyword>
<name>A0A6J6LP31_9ZZZZ</name>
<dbReference type="AlphaFoldDB" id="A0A6J6LP31"/>
<dbReference type="HAMAP" id="MF_00045">
    <property type="entry name" value="Oligoribonuclease"/>
    <property type="match status" value="1"/>
</dbReference>
<dbReference type="InterPro" id="IPR022894">
    <property type="entry name" value="Oligoribonuclease"/>
</dbReference>
<dbReference type="GO" id="GO:0003676">
    <property type="term" value="F:nucleic acid binding"/>
    <property type="evidence" value="ECO:0007669"/>
    <property type="project" value="InterPro"/>
</dbReference>
<evidence type="ECO:0000313" key="6">
    <source>
        <dbReference type="EMBL" id="CAB4662539.1"/>
    </source>
</evidence>
<sequence>MTKDRMVWIDLEMTGLNLSSDEIVEIACIVTEADLTELDGGIDIVVKPNDAPLAAMDEFVVNMHQASGLITEIPGGTTLADAQQQVLAYIQKYVPEAGKAHLAGSSVYVDRGFLANYMPELDSYLHYRLIDVSSIKELTRRWYPRVYFGSPEKTGNHRALADIRESIAELRYYRDAVFVAQPGPDSDAAKALGQSHVVNHGSGSNPDSVAESVG</sequence>
<comment type="similarity">
    <text evidence="1">Belongs to the oligoribonuclease family.</text>
</comment>
<dbReference type="PANTHER" id="PTHR11046">
    <property type="entry name" value="OLIGORIBONUCLEASE, MITOCHONDRIAL"/>
    <property type="match status" value="1"/>
</dbReference>
<dbReference type="InterPro" id="IPR012337">
    <property type="entry name" value="RNaseH-like_sf"/>
</dbReference>
<dbReference type="Gene3D" id="3.30.420.10">
    <property type="entry name" value="Ribonuclease H-like superfamily/Ribonuclease H"/>
    <property type="match status" value="1"/>
</dbReference>
<dbReference type="SUPFAM" id="SSF53098">
    <property type="entry name" value="Ribonuclease H-like"/>
    <property type="match status" value="1"/>
</dbReference>
<keyword evidence="3" id="KW-0378">Hydrolase</keyword>
<dbReference type="InterPro" id="IPR036397">
    <property type="entry name" value="RNaseH_sf"/>
</dbReference>
<dbReference type="Pfam" id="PF00929">
    <property type="entry name" value="RNase_T"/>
    <property type="match status" value="1"/>
</dbReference>
<dbReference type="SMART" id="SM00479">
    <property type="entry name" value="EXOIII"/>
    <property type="match status" value="1"/>
</dbReference>
<evidence type="ECO:0000259" key="5">
    <source>
        <dbReference type="SMART" id="SM00479"/>
    </source>
</evidence>
<evidence type="ECO:0000256" key="4">
    <source>
        <dbReference type="ARBA" id="ARBA00022839"/>
    </source>
</evidence>